<comment type="caution">
    <text evidence="1">The sequence shown here is derived from an EMBL/GenBank/DDBJ whole genome shotgun (WGS) entry which is preliminary data.</text>
</comment>
<protein>
    <submittedName>
        <fullName evidence="1">Uncharacterized protein</fullName>
    </submittedName>
</protein>
<proteinExistence type="predicted"/>
<sequence>MAIRARKKQPAYKSLGCRNRSFDRFLASQCDVFASLQEHEKCYMASALWGWSGGRFLHNSGDSDLIPHHWETKQAVFGSAKRFDEVNSALGWFVLTLKPKIGKSAGGWTVTAKAKKLTADYLQRSRQMLLTGLEEPESGLINADGSVYRMQRDGIQSKTRSGKTSKHARNVIDTAVPINGDTLHEFDEAADAWLYGEECPPGFDWAFKKWNEIRNSRSPNRGREYARDRVEKAKAQASKLLDIAKCSNVPGFVVPTRYIESEAGRLYAEGMINLQRCYSEVRQAAFIGCYDVDFENCHWALLSQMAAREGMETPAITRYLNNKKATRLDLALAAGISEDDAKFMLVAMIYGATLSSSIAENRLAITRRLGWEAVERALAFEPLVALNNDVKRARKAVIAAYIAQTKKAGVLVNDFGNEIALAADDKEQLAHILQGAEALALRSLMTALKGDVLLLQHDGLTCKTKPNKADLENRILSETGFRLTLEIDQL</sequence>
<accession>A0A9X8MI02</accession>
<dbReference type="AlphaFoldDB" id="A0A9X8MI02"/>
<dbReference type="Proteomes" id="UP000183210">
    <property type="component" value="Unassembled WGS sequence"/>
</dbReference>
<dbReference type="EMBL" id="FOEV01000042">
    <property type="protein sequence ID" value="SER54457.1"/>
    <property type="molecule type" value="Genomic_DNA"/>
</dbReference>
<reference evidence="1 2" key="1">
    <citation type="submission" date="2016-10" db="EMBL/GenBank/DDBJ databases">
        <authorList>
            <person name="Varghese N."/>
            <person name="Submissions S."/>
        </authorList>
    </citation>
    <scope>NUCLEOTIDE SEQUENCE [LARGE SCALE GENOMIC DNA]</scope>
    <source>
        <strain evidence="1 2">LMG 21974</strain>
    </source>
</reference>
<organism evidence="1 2">
    <name type="scientific">Pseudomonas lutea</name>
    <dbReference type="NCBI Taxonomy" id="243924"/>
    <lineage>
        <taxon>Bacteria</taxon>
        <taxon>Pseudomonadati</taxon>
        <taxon>Pseudomonadota</taxon>
        <taxon>Gammaproteobacteria</taxon>
        <taxon>Pseudomonadales</taxon>
        <taxon>Pseudomonadaceae</taxon>
        <taxon>Pseudomonas</taxon>
    </lineage>
</organism>
<evidence type="ECO:0000313" key="2">
    <source>
        <dbReference type="Proteomes" id="UP000183210"/>
    </source>
</evidence>
<gene>
    <name evidence="1" type="ORF">SAMN05216409_1421</name>
</gene>
<evidence type="ECO:0000313" key="1">
    <source>
        <dbReference type="EMBL" id="SER54457.1"/>
    </source>
</evidence>
<name>A0A9X8MI02_9PSED</name>